<evidence type="ECO:0000256" key="2">
    <source>
        <dbReference type="SAM" id="SignalP"/>
    </source>
</evidence>
<name>A0A0A0D570_9PROT</name>
<sequence>MNARHWIKLLGLMAALAASPALAQTTIPAAPVAASATVDRDTLPAAGQHDTLLRVLQPGRFSIRVSSRSGVAIQLVDMLTGPSEPSGEAGATDGRLDVLLDIGTYKLRLFGAKAAEGDAALTVAPFREAEASALRPRDGEVLSAPLADLQQRSFWLAVEAPGFLRLEAAGRSLAELRFWRNGTDLMPQAGRLRTIEPVAGHPMTDIVFEGNLEPGTYLVTAYGGPAATWADGDTSQPFHIRFGASNALLAGWVDGAIGPFGRELYRIDGSARLFRLALPASAPAGLRVLNGASPLSGGAIDRKSREPMASAAAAASDSPGDRVVEVTGTAGQPFQLRAIETPAGTSLSNPGDWWVAAPTAGFGGDELPATLALVRTETDRPTVTVGSNAPQIGPGAAWRQRFNLRGPSTLLLHVTAPGPIAVRSDGPAIRSTMTVPKATCRRRGPAARPRPGTWPPAGTC</sequence>
<reference evidence="3 4" key="1">
    <citation type="submission" date="2014-01" db="EMBL/GenBank/DDBJ databases">
        <title>Genome sequence determination for a cystic fibrosis isolate, Inquilinus limosus.</title>
        <authorList>
            <person name="Pino M."/>
            <person name="Di Conza J."/>
            <person name="Gutkind G."/>
        </authorList>
    </citation>
    <scope>NUCLEOTIDE SEQUENCE [LARGE SCALE GENOMIC DNA]</scope>
    <source>
        <strain evidence="3 4">MP06</strain>
    </source>
</reference>
<keyword evidence="2" id="KW-0732">Signal</keyword>
<dbReference type="Proteomes" id="UP000029995">
    <property type="component" value="Unassembled WGS sequence"/>
</dbReference>
<accession>A0A0A0D570</accession>
<dbReference type="OrthoDB" id="5476522at2"/>
<evidence type="ECO:0000313" key="4">
    <source>
        <dbReference type="Proteomes" id="UP000029995"/>
    </source>
</evidence>
<feature type="chain" id="PRO_5001968359" evidence="2">
    <location>
        <begin position="24"/>
        <end position="460"/>
    </location>
</feature>
<dbReference type="RefSeq" id="WP_034839909.1">
    <property type="nucleotide sequence ID" value="NZ_JANX01000211.1"/>
</dbReference>
<dbReference type="EMBL" id="JANX01000211">
    <property type="protein sequence ID" value="KGM33205.1"/>
    <property type="molecule type" value="Genomic_DNA"/>
</dbReference>
<feature type="signal peptide" evidence="2">
    <location>
        <begin position="1"/>
        <end position="23"/>
    </location>
</feature>
<evidence type="ECO:0000256" key="1">
    <source>
        <dbReference type="SAM" id="MobiDB-lite"/>
    </source>
</evidence>
<feature type="region of interest" description="Disordered" evidence="1">
    <location>
        <begin position="299"/>
        <end position="322"/>
    </location>
</feature>
<comment type="caution">
    <text evidence="3">The sequence shown here is derived from an EMBL/GenBank/DDBJ whole genome shotgun (WGS) entry which is preliminary data.</text>
</comment>
<organism evidence="3 4">
    <name type="scientific">Inquilinus limosus MP06</name>
    <dbReference type="NCBI Taxonomy" id="1398085"/>
    <lineage>
        <taxon>Bacteria</taxon>
        <taxon>Pseudomonadati</taxon>
        <taxon>Pseudomonadota</taxon>
        <taxon>Alphaproteobacteria</taxon>
        <taxon>Rhodospirillales</taxon>
        <taxon>Rhodospirillaceae</taxon>
        <taxon>Inquilinus</taxon>
    </lineage>
</organism>
<gene>
    <name evidence="3" type="ORF">P409_17065</name>
</gene>
<evidence type="ECO:0000313" key="3">
    <source>
        <dbReference type="EMBL" id="KGM33205.1"/>
    </source>
</evidence>
<protein>
    <submittedName>
        <fullName evidence="3">Uncharacterized protein</fullName>
    </submittedName>
</protein>
<dbReference type="AlphaFoldDB" id="A0A0A0D570"/>
<proteinExistence type="predicted"/>